<evidence type="ECO:0000256" key="4">
    <source>
        <dbReference type="ARBA" id="ARBA00022989"/>
    </source>
</evidence>
<evidence type="ECO:0000313" key="8">
    <source>
        <dbReference type="EMBL" id="HJB29336.1"/>
    </source>
</evidence>
<gene>
    <name evidence="8" type="ORF">IAA06_11160</name>
</gene>
<dbReference type="Pfam" id="PF02687">
    <property type="entry name" value="FtsX"/>
    <property type="match status" value="1"/>
</dbReference>
<dbReference type="InterPro" id="IPR052536">
    <property type="entry name" value="ABC-4_Integral_Memb_Prot"/>
</dbReference>
<keyword evidence="5 6" id="KW-0472">Membrane</keyword>
<comment type="subcellular location">
    <subcellularLocation>
        <location evidence="1">Cell membrane</location>
        <topology evidence="1">Multi-pass membrane protein</topology>
    </subcellularLocation>
</comment>
<evidence type="ECO:0000256" key="5">
    <source>
        <dbReference type="ARBA" id="ARBA00023136"/>
    </source>
</evidence>
<dbReference type="EMBL" id="DWYZ01000207">
    <property type="protein sequence ID" value="HJB29336.1"/>
    <property type="molecule type" value="Genomic_DNA"/>
</dbReference>
<sequence>MPGNRHFRQIADRHQKTPDQAKFEIMQKVGMTDREIRKSINSQILTVFFLPLILAGIHLCFAFPFIYKLLLLFSVTDFRLLLFIIVCCYLVFAVFYMFVYRATSKAYYSIVVGRNKEAF</sequence>
<evidence type="ECO:0000256" key="2">
    <source>
        <dbReference type="ARBA" id="ARBA00022475"/>
    </source>
</evidence>
<reference evidence="8" key="1">
    <citation type="journal article" date="2021" name="PeerJ">
        <title>Extensive microbial diversity within the chicken gut microbiome revealed by metagenomics and culture.</title>
        <authorList>
            <person name="Gilroy R."/>
            <person name="Ravi A."/>
            <person name="Getino M."/>
            <person name="Pursley I."/>
            <person name="Horton D.L."/>
            <person name="Alikhan N.F."/>
            <person name="Baker D."/>
            <person name="Gharbi K."/>
            <person name="Hall N."/>
            <person name="Watson M."/>
            <person name="Adriaenssens E.M."/>
            <person name="Foster-Nyarko E."/>
            <person name="Jarju S."/>
            <person name="Secka A."/>
            <person name="Antonio M."/>
            <person name="Oren A."/>
            <person name="Chaudhuri R.R."/>
            <person name="La Ragione R."/>
            <person name="Hildebrand F."/>
            <person name="Pallen M.J."/>
        </authorList>
    </citation>
    <scope>NUCLEOTIDE SEQUENCE</scope>
    <source>
        <strain evidence="8">ChiSjej1B19-5720</strain>
    </source>
</reference>
<evidence type="ECO:0000256" key="3">
    <source>
        <dbReference type="ARBA" id="ARBA00022692"/>
    </source>
</evidence>
<keyword evidence="4 6" id="KW-1133">Transmembrane helix</keyword>
<keyword evidence="3 6" id="KW-0812">Transmembrane</keyword>
<proteinExistence type="predicted"/>
<evidence type="ECO:0000259" key="7">
    <source>
        <dbReference type="Pfam" id="PF02687"/>
    </source>
</evidence>
<comment type="caution">
    <text evidence="8">The sequence shown here is derived from an EMBL/GenBank/DDBJ whole genome shotgun (WGS) entry which is preliminary data.</text>
</comment>
<dbReference type="GO" id="GO:0005886">
    <property type="term" value="C:plasma membrane"/>
    <property type="evidence" value="ECO:0007669"/>
    <property type="project" value="UniProtKB-SubCell"/>
</dbReference>
<feature type="domain" description="ABC3 transporter permease C-terminal" evidence="7">
    <location>
        <begin position="23"/>
        <end position="98"/>
    </location>
</feature>
<name>A0A9D2LUH1_9FIRM</name>
<reference evidence="8" key="2">
    <citation type="submission" date="2021-04" db="EMBL/GenBank/DDBJ databases">
        <authorList>
            <person name="Gilroy R."/>
        </authorList>
    </citation>
    <scope>NUCLEOTIDE SEQUENCE</scope>
    <source>
        <strain evidence="8">ChiSjej1B19-5720</strain>
    </source>
</reference>
<evidence type="ECO:0000256" key="1">
    <source>
        <dbReference type="ARBA" id="ARBA00004651"/>
    </source>
</evidence>
<keyword evidence="2" id="KW-1003">Cell membrane</keyword>
<organism evidence="8 9">
    <name type="scientific">Candidatus Blautia faecavium</name>
    <dbReference type="NCBI Taxonomy" id="2838487"/>
    <lineage>
        <taxon>Bacteria</taxon>
        <taxon>Bacillati</taxon>
        <taxon>Bacillota</taxon>
        <taxon>Clostridia</taxon>
        <taxon>Lachnospirales</taxon>
        <taxon>Lachnospiraceae</taxon>
        <taxon>Blautia</taxon>
    </lineage>
</organism>
<dbReference type="PANTHER" id="PTHR46795:SF3">
    <property type="entry name" value="ABC TRANSPORTER PERMEASE"/>
    <property type="match status" value="1"/>
</dbReference>
<dbReference type="AlphaFoldDB" id="A0A9D2LUH1"/>
<dbReference type="InterPro" id="IPR003838">
    <property type="entry name" value="ABC3_permease_C"/>
</dbReference>
<feature type="transmembrane region" description="Helical" evidence="6">
    <location>
        <begin position="78"/>
        <end position="99"/>
    </location>
</feature>
<accession>A0A9D2LUH1</accession>
<protein>
    <submittedName>
        <fullName evidence="8">FtsX-like permease family protein</fullName>
    </submittedName>
</protein>
<evidence type="ECO:0000256" key="6">
    <source>
        <dbReference type="SAM" id="Phobius"/>
    </source>
</evidence>
<dbReference type="Proteomes" id="UP000823842">
    <property type="component" value="Unassembled WGS sequence"/>
</dbReference>
<evidence type="ECO:0000313" key="9">
    <source>
        <dbReference type="Proteomes" id="UP000823842"/>
    </source>
</evidence>
<feature type="transmembrane region" description="Helical" evidence="6">
    <location>
        <begin position="44"/>
        <end position="66"/>
    </location>
</feature>
<dbReference type="PANTHER" id="PTHR46795">
    <property type="entry name" value="ABC TRANSPORTER PERMEASE-RELATED-RELATED"/>
    <property type="match status" value="1"/>
</dbReference>